<gene>
    <name evidence="1" type="ORF">NSCI0253_LOCUS28768</name>
</gene>
<accession>A0A7S1AHI6</accession>
<protein>
    <submittedName>
        <fullName evidence="1">Uncharacterized protein</fullName>
    </submittedName>
</protein>
<reference evidence="1" key="1">
    <citation type="submission" date="2021-01" db="EMBL/GenBank/DDBJ databases">
        <authorList>
            <person name="Corre E."/>
            <person name="Pelletier E."/>
            <person name="Niang G."/>
            <person name="Scheremetjew M."/>
            <person name="Finn R."/>
            <person name="Kale V."/>
            <person name="Holt S."/>
            <person name="Cochrane G."/>
            <person name="Meng A."/>
            <person name="Brown T."/>
            <person name="Cohen L."/>
        </authorList>
    </citation>
    <scope>NUCLEOTIDE SEQUENCE</scope>
</reference>
<organism evidence="1">
    <name type="scientific">Noctiluca scintillans</name>
    <name type="common">Sea sparkle</name>
    <name type="synonym">Red tide dinoflagellate</name>
    <dbReference type="NCBI Taxonomy" id="2966"/>
    <lineage>
        <taxon>Eukaryota</taxon>
        <taxon>Sar</taxon>
        <taxon>Alveolata</taxon>
        <taxon>Dinophyceae</taxon>
        <taxon>Noctilucales</taxon>
        <taxon>Noctilucaceae</taxon>
        <taxon>Noctiluca</taxon>
    </lineage>
</organism>
<dbReference type="AlphaFoldDB" id="A0A7S1AHI6"/>
<dbReference type="EMBL" id="HBFQ01040577">
    <property type="protein sequence ID" value="CAD8854417.1"/>
    <property type="molecule type" value="Transcribed_RNA"/>
</dbReference>
<name>A0A7S1AHI6_NOCSC</name>
<proteinExistence type="predicted"/>
<evidence type="ECO:0000313" key="1">
    <source>
        <dbReference type="EMBL" id="CAD8854417.1"/>
    </source>
</evidence>
<sequence length="98" mass="11359">MEMQNSQRERRRSSMQGIVSREELLKALDVFLRFALTSLEKIGHADLNKRHNPKVAARRPSARILEVPLHREQNHEMMAYDTWAPNSLPSCMNHGLLP</sequence>